<evidence type="ECO:0000256" key="1">
    <source>
        <dbReference type="SAM" id="MobiDB-lite"/>
    </source>
</evidence>
<dbReference type="EMBL" id="JBBNAG010000006">
    <property type="protein sequence ID" value="KAK9126169.1"/>
    <property type="molecule type" value="Genomic_DNA"/>
</dbReference>
<sequence>MPNSTGGMTAAQLTRSYHDGAACGSSSGVDDRPESNAAADGNDATAAETATSASTGNAKSAADDGRRRRWRRAGATCMASHWIAESAWWRRILSTAANGGRAELCQADNAAEEAAATIRQIATQRASNSEAASLSARMANGRLMAAKSAAGRQ</sequence>
<organism evidence="2 3">
    <name type="scientific">Stephania cephalantha</name>
    <dbReference type="NCBI Taxonomy" id="152367"/>
    <lineage>
        <taxon>Eukaryota</taxon>
        <taxon>Viridiplantae</taxon>
        <taxon>Streptophyta</taxon>
        <taxon>Embryophyta</taxon>
        <taxon>Tracheophyta</taxon>
        <taxon>Spermatophyta</taxon>
        <taxon>Magnoliopsida</taxon>
        <taxon>Ranunculales</taxon>
        <taxon>Menispermaceae</taxon>
        <taxon>Menispermoideae</taxon>
        <taxon>Cissampelideae</taxon>
        <taxon>Stephania</taxon>
    </lineage>
</organism>
<dbReference type="AlphaFoldDB" id="A0AAP0J2D0"/>
<comment type="caution">
    <text evidence="2">The sequence shown here is derived from an EMBL/GenBank/DDBJ whole genome shotgun (WGS) entry which is preliminary data.</text>
</comment>
<dbReference type="Proteomes" id="UP001419268">
    <property type="component" value="Unassembled WGS sequence"/>
</dbReference>
<keyword evidence="3" id="KW-1185">Reference proteome</keyword>
<gene>
    <name evidence="2" type="ORF">Scep_015015</name>
</gene>
<reference evidence="2 3" key="1">
    <citation type="submission" date="2024-01" db="EMBL/GenBank/DDBJ databases">
        <title>Genome assemblies of Stephania.</title>
        <authorList>
            <person name="Yang L."/>
        </authorList>
    </citation>
    <scope>NUCLEOTIDE SEQUENCE [LARGE SCALE GENOMIC DNA]</scope>
    <source>
        <strain evidence="2">JXDWG</strain>
        <tissue evidence="2">Leaf</tissue>
    </source>
</reference>
<accession>A0AAP0J2D0</accession>
<protein>
    <submittedName>
        <fullName evidence="2">Uncharacterized protein</fullName>
    </submittedName>
</protein>
<feature type="region of interest" description="Disordered" evidence="1">
    <location>
        <begin position="19"/>
        <end position="68"/>
    </location>
</feature>
<proteinExistence type="predicted"/>
<name>A0AAP0J2D0_9MAGN</name>
<evidence type="ECO:0000313" key="2">
    <source>
        <dbReference type="EMBL" id="KAK9126169.1"/>
    </source>
</evidence>
<feature type="compositionally biased region" description="Low complexity" evidence="1">
    <location>
        <begin position="36"/>
        <end position="55"/>
    </location>
</feature>
<evidence type="ECO:0000313" key="3">
    <source>
        <dbReference type="Proteomes" id="UP001419268"/>
    </source>
</evidence>